<sequence>MTHPSPPISDRSEVSSLMSDIGDGFPADAIHNVPDANSMKVPGSVICLVTELVLGGVLPWLGDGSPDGGDRFAGSRAMFDRVSGQIAALVPDGGWQGSAAQAYSTRNLAQSQHTKMMRDLDYQIGQLVSNQAEAVERVRSVVITEMVAIGCTFAFCIYCEATMGPAGKILSRRTATVICAFALAVVVGFLIDLAIRTSRNASKARAMTQKLTEMLTRLPALSRPMSGSPDMAFLPSYSPSEYHTLPPTIAGLLDVNAPLPQTTDVSLVFADLPGAPEFGVPNLPAPGFPDFGAPHMPIPHLTGMPTLPDVSPDGLPMVPTNNDLVALPGFADALATPPSRGLAKLPAMAQATAPPSQLTGLSGAASGLGQLANTAGQQAQMISSLAQQGAQQHATRTGHATQDDDTVGAAADTTTAGRVPVDTATGSSQARQVL</sequence>
<protein>
    <recommendedName>
        <fullName evidence="3">ESX-1 secretion-associated protein EspA/EspE-like domain-containing protein</fullName>
    </recommendedName>
</protein>
<dbReference type="KEGG" id="mkn:MKAN_07565"/>
<reference evidence="4 5" key="1">
    <citation type="submission" date="2013-10" db="EMBL/GenBank/DDBJ databases">
        <title>Genome sequence of Mycobacterium kansasii.</title>
        <authorList>
            <consortium name="McGill University Mycobacterium genome consortium"/>
            <person name="Veyrier F.J."/>
            <person name="Behr M.A."/>
        </authorList>
    </citation>
    <scope>NUCLEOTIDE SEQUENCE [LARGE SCALE GENOMIC DNA]</scope>
    <source>
        <strain evidence="4 5">ATCC 12478</strain>
    </source>
</reference>
<organism evidence="4 5">
    <name type="scientific">Mycobacterium kansasii ATCC 12478</name>
    <dbReference type="NCBI Taxonomy" id="557599"/>
    <lineage>
        <taxon>Bacteria</taxon>
        <taxon>Bacillati</taxon>
        <taxon>Actinomycetota</taxon>
        <taxon>Actinomycetes</taxon>
        <taxon>Mycobacteriales</taxon>
        <taxon>Mycobacteriaceae</taxon>
        <taxon>Mycobacterium</taxon>
    </lineage>
</organism>
<feature type="transmembrane region" description="Helical" evidence="2">
    <location>
        <begin position="175"/>
        <end position="195"/>
    </location>
</feature>
<keyword evidence="2" id="KW-0812">Transmembrane</keyword>
<name>U5WQJ0_MYCKA</name>
<feature type="domain" description="ESX-1 secretion-associated protein EspA/EspE-like" evidence="3">
    <location>
        <begin position="61"/>
        <end position="142"/>
    </location>
</feature>
<evidence type="ECO:0000256" key="1">
    <source>
        <dbReference type="SAM" id="MobiDB-lite"/>
    </source>
</evidence>
<evidence type="ECO:0000313" key="5">
    <source>
        <dbReference type="Proteomes" id="UP000017786"/>
    </source>
</evidence>
<gene>
    <name evidence="4" type="ORF">MKAN_07565</name>
</gene>
<dbReference type="Proteomes" id="UP000017786">
    <property type="component" value="Chromosome"/>
</dbReference>
<feature type="compositionally biased region" description="Polar residues" evidence="1">
    <location>
        <begin position="383"/>
        <end position="399"/>
    </location>
</feature>
<dbReference type="AlphaFoldDB" id="U5WQJ0"/>
<dbReference type="OrthoDB" id="4680544at2"/>
<dbReference type="Pfam" id="PF18879">
    <property type="entry name" value="EspA_EspE"/>
    <property type="match status" value="1"/>
</dbReference>
<evidence type="ECO:0000259" key="3">
    <source>
        <dbReference type="Pfam" id="PF18879"/>
    </source>
</evidence>
<feature type="compositionally biased region" description="Polar residues" evidence="1">
    <location>
        <begin position="424"/>
        <end position="434"/>
    </location>
</feature>
<dbReference type="EMBL" id="CP006835">
    <property type="protein sequence ID" value="AGZ50151.1"/>
    <property type="molecule type" value="Genomic_DNA"/>
</dbReference>
<feature type="compositionally biased region" description="Low complexity" evidence="1">
    <location>
        <begin position="407"/>
        <end position="416"/>
    </location>
</feature>
<keyword evidence="2" id="KW-1133">Transmembrane helix</keyword>
<dbReference type="eggNOG" id="ENOG5032GMT">
    <property type="taxonomic scope" value="Bacteria"/>
</dbReference>
<accession>U5WQJ0</accession>
<proteinExistence type="predicted"/>
<dbReference type="InterPro" id="IPR043796">
    <property type="entry name" value="ESX-1_EspA/EspE-like"/>
</dbReference>
<feature type="region of interest" description="Disordered" evidence="1">
    <location>
        <begin position="383"/>
        <end position="434"/>
    </location>
</feature>
<evidence type="ECO:0000256" key="2">
    <source>
        <dbReference type="SAM" id="Phobius"/>
    </source>
</evidence>
<keyword evidence="2" id="KW-0472">Membrane</keyword>
<dbReference type="HOGENOM" id="CLU_037846_1_0_11"/>
<evidence type="ECO:0000313" key="4">
    <source>
        <dbReference type="EMBL" id="AGZ50151.1"/>
    </source>
</evidence>
<feature type="transmembrane region" description="Helical" evidence="2">
    <location>
        <begin position="141"/>
        <end position="163"/>
    </location>
</feature>